<feature type="region of interest" description="Disordered" evidence="1">
    <location>
        <begin position="96"/>
        <end position="127"/>
    </location>
</feature>
<keyword evidence="4" id="KW-1185">Reference proteome</keyword>
<feature type="compositionally biased region" description="Basic and acidic residues" evidence="1">
    <location>
        <begin position="114"/>
        <end position="127"/>
    </location>
</feature>
<accession>A0A7G9GIX3</accession>
<keyword evidence="2" id="KW-0812">Transmembrane</keyword>
<organism evidence="3 4">
    <name type="scientific">[Eubacterium] hominis</name>
    <dbReference type="NCBI Taxonomy" id="2764325"/>
    <lineage>
        <taxon>Bacteria</taxon>
        <taxon>Bacillati</taxon>
        <taxon>Bacillota</taxon>
        <taxon>Erysipelotrichia</taxon>
        <taxon>Erysipelotrichales</taxon>
        <taxon>Erysipelotrichaceae</taxon>
        <taxon>Amedibacillus</taxon>
    </lineage>
</organism>
<dbReference type="EMBL" id="CP060636">
    <property type="protein sequence ID" value="QNM10755.1"/>
    <property type="molecule type" value="Genomic_DNA"/>
</dbReference>
<evidence type="ECO:0000313" key="3">
    <source>
        <dbReference type="EMBL" id="QNM10755.1"/>
    </source>
</evidence>
<evidence type="ECO:0000256" key="2">
    <source>
        <dbReference type="SAM" id="Phobius"/>
    </source>
</evidence>
<protein>
    <submittedName>
        <fullName evidence="3">Uncharacterized protein</fullName>
    </submittedName>
</protein>
<evidence type="ECO:0000313" key="4">
    <source>
        <dbReference type="Proteomes" id="UP000515856"/>
    </source>
</evidence>
<keyword evidence="2" id="KW-1133">Transmembrane helix</keyword>
<dbReference type="AlphaFoldDB" id="A0A7G9GIX3"/>
<evidence type="ECO:0000256" key="1">
    <source>
        <dbReference type="SAM" id="MobiDB-lite"/>
    </source>
</evidence>
<reference evidence="3 4" key="1">
    <citation type="submission" date="2020-08" db="EMBL/GenBank/DDBJ databases">
        <authorList>
            <person name="Liu C."/>
            <person name="Sun Q."/>
        </authorList>
    </citation>
    <scope>NUCLEOTIDE SEQUENCE [LARGE SCALE GENOMIC DNA]</scope>
    <source>
        <strain evidence="3 4">NSJ-61</strain>
    </source>
</reference>
<proteinExistence type="predicted"/>
<gene>
    <name evidence="3" type="ORF">H9Q80_10670</name>
</gene>
<feature type="transmembrane region" description="Helical" evidence="2">
    <location>
        <begin position="53"/>
        <end position="77"/>
    </location>
</feature>
<dbReference type="RefSeq" id="WP_117454417.1">
    <property type="nucleotide sequence ID" value="NZ_CP060636.1"/>
</dbReference>
<feature type="transmembrane region" description="Helical" evidence="2">
    <location>
        <begin position="12"/>
        <end position="33"/>
    </location>
</feature>
<name>A0A7G9GIX3_9FIRM</name>
<feature type="compositionally biased region" description="Acidic residues" evidence="1">
    <location>
        <begin position="96"/>
        <end position="111"/>
    </location>
</feature>
<sequence length="127" mass="14290">MKNKTKKISKASILFYVLAVLFLLATLLFAKLTHDYISASAENSGTITLETTISIYLSNCGSYLAYSFIFYGIGMILSKFSFMTHTLADCMVEEVEEKESENETDTEDDYFSIDAKDKTEEPAETKD</sequence>
<dbReference type="KEGG" id="ehn:H9Q80_10670"/>
<keyword evidence="2" id="KW-0472">Membrane</keyword>
<dbReference type="Proteomes" id="UP000515856">
    <property type="component" value="Chromosome"/>
</dbReference>